<dbReference type="InterPro" id="IPR051561">
    <property type="entry name" value="FRAS1_ECM"/>
</dbReference>
<accession>A0AAW0WZW2</accession>
<evidence type="ECO:0000256" key="1">
    <source>
        <dbReference type="SAM" id="Phobius"/>
    </source>
</evidence>
<feature type="transmembrane region" description="Helical" evidence="1">
    <location>
        <begin position="491"/>
        <end position="515"/>
    </location>
</feature>
<dbReference type="AlphaFoldDB" id="A0AAW0WZW2"/>
<dbReference type="GO" id="GO:0009653">
    <property type="term" value="P:anatomical structure morphogenesis"/>
    <property type="evidence" value="ECO:0007669"/>
    <property type="project" value="TreeGrafter"/>
</dbReference>
<keyword evidence="1" id="KW-0812">Transmembrane</keyword>
<name>A0AAW0WZW2_CHEQU</name>
<gene>
    <name evidence="2" type="ORF">OTU49_006694</name>
</gene>
<comment type="caution">
    <text evidence="2">The sequence shown here is derived from an EMBL/GenBank/DDBJ whole genome shotgun (WGS) entry which is preliminary data.</text>
</comment>
<evidence type="ECO:0000313" key="2">
    <source>
        <dbReference type="EMBL" id="KAK8732985.1"/>
    </source>
</evidence>
<protein>
    <submittedName>
        <fullName evidence="2">Uncharacterized protein</fullName>
    </submittedName>
</protein>
<dbReference type="Proteomes" id="UP001445076">
    <property type="component" value="Unassembled WGS sequence"/>
</dbReference>
<keyword evidence="1" id="KW-1133">Transmembrane helix</keyword>
<organism evidence="2 3">
    <name type="scientific">Cherax quadricarinatus</name>
    <name type="common">Australian red claw crayfish</name>
    <dbReference type="NCBI Taxonomy" id="27406"/>
    <lineage>
        <taxon>Eukaryota</taxon>
        <taxon>Metazoa</taxon>
        <taxon>Ecdysozoa</taxon>
        <taxon>Arthropoda</taxon>
        <taxon>Crustacea</taxon>
        <taxon>Multicrustacea</taxon>
        <taxon>Malacostraca</taxon>
        <taxon>Eumalacostraca</taxon>
        <taxon>Eucarida</taxon>
        <taxon>Decapoda</taxon>
        <taxon>Pleocyemata</taxon>
        <taxon>Astacidea</taxon>
        <taxon>Parastacoidea</taxon>
        <taxon>Parastacidae</taxon>
        <taxon>Cherax</taxon>
    </lineage>
</organism>
<dbReference type="PANTHER" id="PTHR45739:SF8">
    <property type="entry name" value="FRAS1-RELATED EXTRACELLULAR MATRIX PROTEIN 1"/>
    <property type="match status" value="1"/>
</dbReference>
<keyword evidence="1" id="KW-0472">Membrane</keyword>
<sequence length="554" mass="61873">MSELVTQCGGEVTADGEVLDAVQSFVSIQVPLYVSCVSYSPMAAGGWQHTDLSTQLRLSFVYDTAILWHQGIRATVESELAGVLYPTSMKLAQDGRLVVTCRTQPRFLGVFLEEHTASDFRSSVTSDDHPDLTFTLQLLTSQPTYTHPEQHWQFVSDLAVRDYSGSYVVHLLPCTVTEDQVYALPLVCNPGNLISFDLKVRFQQVSDPVPEQFTLNTLFHLTSQRNLWLSNLTSDFDTQSVSFYPGDRIYGRVMIAPVQALGAGFHITLEKVFLCTGVDGYVPKYNPDTDEYGCVADSANLLHNFKIIDREAPASVQLYYKEEKFNAHLADHDPHPDVVVLQQQPDADGFSLDSSPLFQVFHGHQWFVHCIYTVNSEETAAAGITKRDLSTQGDFYHLPTTTKEDSPWIENFNHISKTFGRGHHFRKSETIEADGIFIPFESGHKETRVKRTYAEKIPTGSMGSGTNMHRLSLRLPQHKWDPSLSDQDSEFSVLAVMVTLMAVVVVTTIIAMVLIRGRRGQASTPSGYVTVAATSKASNYAFHSRYLCEESTEV</sequence>
<keyword evidence="3" id="KW-1185">Reference proteome</keyword>
<proteinExistence type="predicted"/>
<dbReference type="PANTHER" id="PTHR45739">
    <property type="entry name" value="MATRIX PROTEIN, PUTATIVE-RELATED"/>
    <property type="match status" value="1"/>
</dbReference>
<dbReference type="EMBL" id="JARKIK010000055">
    <property type="protein sequence ID" value="KAK8732985.1"/>
    <property type="molecule type" value="Genomic_DNA"/>
</dbReference>
<evidence type="ECO:0000313" key="3">
    <source>
        <dbReference type="Proteomes" id="UP001445076"/>
    </source>
</evidence>
<reference evidence="2 3" key="1">
    <citation type="journal article" date="2024" name="BMC Genomics">
        <title>Genome assembly of redclaw crayfish (Cherax quadricarinatus) provides insights into its immune adaptation and hypoxia tolerance.</title>
        <authorList>
            <person name="Liu Z."/>
            <person name="Zheng J."/>
            <person name="Li H."/>
            <person name="Fang K."/>
            <person name="Wang S."/>
            <person name="He J."/>
            <person name="Zhou D."/>
            <person name="Weng S."/>
            <person name="Chi M."/>
            <person name="Gu Z."/>
            <person name="He J."/>
            <person name="Li F."/>
            <person name="Wang M."/>
        </authorList>
    </citation>
    <scope>NUCLEOTIDE SEQUENCE [LARGE SCALE GENOMIC DNA]</scope>
    <source>
        <strain evidence="2">ZL_2023a</strain>
    </source>
</reference>